<keyword evidence="2" id="KW-0472">Membrane</keyword>
<dbReference type="AlphaFoldDB" id="A0AAV8SRI9"/>
<gene>
    <name evidence="3" type="ORF">K2173_010727</name>
</gene>
<sequence length="310" mass="32770">MGGGSMRVIGAKTAGIGIGIVSPGLRGAFSSSTSSAEHSVRNASRLVSPTIVSHGVVKQSGVADVQVQKPSWELDEWEFAGGQEEEEELHRVVFGGAPSLDEAKAATTELKDALEKVCVSSTSHKEIGPSSGGQLSGQNLLRSSDDLETKGFVICEPKEAPVPKFAMRAFALLNESPAVQTVVASIASDPNVWDAVSKNDELVDFLESQKRSVVFEDSSPINGIETSDDKTEAATGNSQNGMDDVFEKIKHAVAEMVSNISSFFQNIFGFSSAENGSGANCRMNPMERTLGTSLMALAVMVIMVAVLKRA</sequence>
<keyword evidence="2" id="KW-0812">Transmembrane</keyword>
<evidence type="ECO:0000256" key="2">
    <source>
        <dbReference type="SAM" id="Phobius"/>
    </source>
</evidence>
<reference evidence="3 4" key="1">
    <citation type="submission" date="2021-09" db="EMBL/GenBank/DDBJ databases">
        <title>Genomic insights and catalytic innovation underlie evolution of tropane alkaloids biosynthesis.</title>
        <authorList>
            <person name="Wang Y.-J."/>
            <person name="Tian T."/>
            <person name="Huang J.-P."/>
            <person name="Huang S.-X."/>
        </authorList>
    </citation>
    <scope>NUCLEOTIDE SEQUENCE [LARGE SCALE GENOMIC DNA]</scope>
    <source>
        <strain evidence="3">KIB-2018</strain>
        <tissue evidence="3">Leaf</tissue>
    </source>
</reference>
<evidence type="ECO:0000256" key="1">
    <source>
        <dbReference type="SAM" id="MobiDB-lite"/>
    </source>
</evidence>
<dbReference type="EMBL" id="JAIWQS010000009">
    <property type="protein sequence ID" value="KAJ8754636.1"/>
    <property type="molecule type" value="Genomic_DNA"/>
</dbReference>
<name>A0AAV8SRI9_9ROSI</name>
<dbReference type="PANTHER" id="PTHR33625:SF4">
    <property type="entry name" value="OS08G0179900 PROTEIN"/>
    <property type="match status" value="1"/>
</dbReference>
<accession>A0AAV8SRI9</accession>
<protein>
    <submittedName>
        <fullName evidence="3">Uncharacterized protein</fullName>
    </submittedName>
</protein>
<keyword evidence="2" id="KW-1133">Transmembrane helix</keyword>
<feature type="transmembrane region" description="Helical" evidence="2">
    <location>
        <begin position="290"/>
        <end position="307"/>
    </location>
</feature>
<evidence type="ECO:0000313" key="4">
    <source>
        <dbReference type="Proteomes" id="UP001159364"/>
    </source>
</evidence>
<comment type="caution">
    <text evidence="3">The sequence shown here is derived from an EMBL/GenBank/DDBJ whole genome shotgun (WGS) entry which is preliminary data.</text>
</comment>
<evidence type="ECO:0000313" key="3">
    <source>
        <dbReference type="EMBL" id="KAJ8754636.1"/>
    </source>
</evidence>
<feature type="region of interest" description="Disordered" evidence="1">
    <location>
        <begin position="217"/>
        <end position="239"/>
    </location>
</feature>
<keyword evidence="4" id="KW-1185">Reference proteome</keyword>
<dbReference type="PANTHER" id="PTHR33625">
    <property type="entry name" value="OS08G0179900 PROTEIN"/>
    <property type="match status" value="1"/>
</dbReference>
<dbReference type="Proteomes" id="UP001159364">
    <property type="component" value="Linkage Group LG09"/>
</dbReference>
<proteinExistence type="predicted"/>
<organism evidence="3 4">
    <name type="scientific">Erythroxylum novogranatense</name>
    <dbReference type="NCBI Taxonomy" id="1862640"/>
    <lineage>
        <taxon>Eukaryota</taxon>
        <taxon>Viridiplantae</taxon>
        <taxon>Streptophyta</taxon>
        <taxon>Embryophyta</taxon>
        <taxon>Tracheophyta</taxon>
        <taxon>Spermatophyta</taxon>
        <taxon>Magnoliopsida</taxon>
        <taxon>eudicotyledons</taxon>
        <taxon>Gunneridae</taxon>
        <taxon>Pentapetalae</taxon>
        <taxon>rosids</taxon>
        <taxon>fabids</taxon>
        <taxon>Malpighiales</taxon>
        <taxon>Erythroxylaceae</taxon>
        <taxon>Erythroxylum</taxon>
    </lineage>
</organism>